<keyword evidence="2" id="KW-1185">Reference proteome</keyword>
<proteinExistence type="predicted"/>
<organism evidence="1 2">
    <name type="scientific">Bibersteinia trehalosi USDA-ARS-USMARC-189</name>
    <dbReference type="NCBI Taxonomy" id="1263831"/>
    <lineage>
        <taxon>Bacteria</taxon>
        <taxon>Pseudomonadati</taxon>
        <taxon>Pseudomonadota</taxon>
        <taxon>Gammaproteobacteria</taxon>
        <taxon>Pasteurellales</taxon>
        <taxon>Pasteurellaceae</taxon>
        <taxon>Bibersteinia</taxon>
    </lineage>
</organism>
<name>A0ABM5PEM7_BIBTR</name>
<dbReference type="EMBL" id="CP006955">
    <property type="protein sequence ID" value="AHG84307.1"/>
    <property type="molecule type" value="Genomic_DNA"/>
</dbReference>
<dbReference type="Proteomes" id="UP000019092">
    <property type="component" value="Chromosome"/>
</dbReference>
<accession>A0ABM5PEM7</accession>
<sequence length="37" mass="3888">MLLSLLATLALRAIGKADVQTQSVCGEAKKSNKVISE</sequence>
<evidence type="ECO:0000313" key="1">
    <source>
        <dbReference type="EMBL" id="AHG84307.1"/>
    </source>
</evidence>
<protein>
    <submittedName>
        <fullName evidence="1">Uncharacterized protein</fullName>
    </submittedName>
</protein>
<gene>
    <name evidence="1" type="ORF">F543_14430</name>
</gene>
<evidence type="ECO:0000313" key="2">
    <source>
        <dbReference type="Proteomes" id="UP000019092"/>
    </source>
</evidence>
<reference evidence="1 2" key="1">
    <citation type="submission" date="2013-12" db="EMBL/GenBank/DDBJ databases">
        <title>Annotation of the Bibersteinia trehalosi USDA-ARS-USMARC-189 complete genome.</title>
        <authorList>
            <person name="Harhay G.P."/>
            <person name="McVey S."/>
            <person name="Clawson M.L."/>
            <person name="Bono J."/>
            <person name="Heaton M.P."/>
            <person name="Chitko-Mckown C.G."/>
            <person name="Harhay D.M."/>
            <person name="Smith T.P.L."/>
        </authorList>
    </citation>
    <scope>NUCLEOTIDE SEQUENCE [LARGE SCALE GENOMIC DNA]</scope>
    <source>
        <strain evidence="1 2">USDA-ARS-USMARC-189</strain>
    </source>
</reference>